<protein>
    <recommendedName>
        <fullName evidence="7">Major facilitator superfamily (MFS) profile domain-containing protein</fullName>
    </recommendedName>
</protein>
<evidence type="ECO:0000256" key="4">
    <source>
        <dbReference type="ARBA" id="ARBA00023136"/>
    </source>
</evidence>
<feature type="transmembrane region" description="Helical" evidence="6">
    <location>
        <begin position="453"/>
        <end position="476"/>
    </location>
</feature>
<feature type="transmembrane region" description="Helical" evidence="6">
    <location>
        <begin position="421"/>
        <end position="446"/>
    </location>
</feature>
<dbReference type="PROSITE" id="PS50850">
    <property type="entry name" value="MFS"/>
    <property type="match status" value="1"/>
</dbReference>
<keyword evidence="9" id="KW-1185">Reference proteome</keyword>
<dbReference type="CDD" id="cd17323">
    <property type="entry name" value="MFS_Tpo1_MDR_like"/>
    <property type="match status" value="1"/>
</dbReference>
<reference evidence="9" key="1">
    <citation type="submission" date="2016-05" db="EMBL/GenBank/DDBJ databases">
        <title>Comparative genomics of biotechnologically important yeasts.</title>
        <authorList>
            <consortium name="DOE Joint Genome Institute"/>
            <person name="Riley R."/>
            <person name="Haridas S."/>
            <person name="Wolfe K.H."/>
            <person name="Lopes M.R."/>
            <person name="Hittinger C.T."/>
            <person name="Goker M."/>
            <person name="Salamov A."/>
            <person name="Wisecaver J."/>
            <person name="Long T.M."/>
            <person name="Aerts A.L."/>
            <person name="Barry K."/>
            <person name="Choi C."/>
            <person name="Clum A."/>
            <person name="Coughlan A.Y."/>
            <person name="Deshpande S."/>
            <person name="Douglass A.P."/>
            <person name="Hanson S.J."/>
            <person name="Klenk H.-P."/>
            <person name="Labutti K."/>
            <person name="Lapidus A."/>
            <person name="Lindquist E."/>
            <person name="Lipzen A."/>
            <person name="Meier-Kolthoff J.P."/>
            <person name="Ohm R.A."/>
            <person name="Otillar R.P."/>
            <person name="Pangilinan J."/>
            <person name="Peng Y."/>
            <person name="Rokas A."/>
            <person name="Rosa C.A."/>
            <person name="Scheuner C."/>
            <person name="Sibirny A.A."/>
            <person name="Slot J.C."/>
            <person name="Stielow J.B."/>
            <person name="Sun H."/>
            <person name="Kurtzman C.P."/>
            <person name="Blackwell M."/>
            <person name="Grigoriev I.V."/>
            <person name="Jeffries T.W."/>
        </authorList>
    </citation>
    <scope>NUCLEOTIDE SEQUENCE [LARGE SCALE GENOMIC DNA]</scope>
    <source>
        <strain evidence="9">NRRL Y-2460</strain>
    </source>
</reference>
<dbReference type="OrthoDB" id="9986881at2759"/>
<feature type="transmembrane region" description="Helical" evidence="6">
    <location>
        <begin position="348"/>
        <end position="374"/>
    </location>
</feature>
<dbReference type="PANTHER" id="PTHR23502">
    <property type="entry name" value="MAJOR FACILITATOR SUPERFAMILY"/>
    <property type="match status" value="1"/>
</dbReference>
<feature type="compositionally biased region" description="Basic and acidic residues" evidence="5">
    <location>
        <begin position="24"/>
        <end position="35"/>
    </location>
</feature>
<dbReference type="InterPro" id="IPR011701">
    <property type="entry name" value="MFS"/>
</dbReference>
<feature type="transmembrane region" description="Helical" evidence="6">
    <location>
        <begin position="244"/>
        <end position="269"/>
    </location>
</feature>
<evidence type="ECO:0000256" key="3">
    <source>
        <dbReference type="ARBA" id="ARBA00022989"/>
    </source>
</evidence>
<dbReference type="SUPFAM" id="SSF103473">
    <property type="entry name" value="MFS general substrate transporter"/>
    <property type="match status" value="1"/>
</dbReference>
<feature type="transmembrane region" description="Helical" evidence="6">
    <location>
        <begin position="488"/>
        <end position="508"/>
    </location>
</feature>
<dbReference type="InterPro" id="IPR036259">
    <property type="entry name" value="MFS_trans_sf"/>
</dbReference>
<gene>
    <name evidence="8" type="ORF">PACTADRAFT_43126</name>
</gene>
<dbReference type="Pfam" id="PF07690">
    <property type="entry name" value="MFS_1"/>
    <property type="match status" value="1"/>
</dbReference>
<feature type="transmembrane region" description="Helical" evidence="6">
    <location>
        <begin position="151"/>
        <end position="169"/>
    </location>
</feature>
<evidence type="ECO:0000259" key="7">
    <source>
        <dbReference type="PROSITE" id="PS50850"/>
    </source>
</evidence>
<proteinExistence type="predicted"/>
<evidence type="ECO:0000313" key="9">
    <source>
        <dbReference type="Proteomes" id="UP000094236"/>
    </source>
</evidence>
<dbReference type="GO" id="GO:0005886">
    <property type="term" value="C:plasma membrane"/>
    <property type="evidence" value="ECO:0007669"/>
    <property type="project" value="TreeGrafter"/>
</dbReference>
<dbReference type="Gene3D" id="1.20.1250.20">
    <property type="entry name" value="MFS general substrate transporter like domains"/>
    <property type="match status" value="1"/>
</dbReference>
<keyword evidence="4 6" id="KW-0472">Membrane</keyword>
<dbReference type="FunFam" id="1.20.1250.20:FF:000082">
    <property type="entry name" value="MFS multidrug transporter, putative"/>
    <property type="match status" value="1"/>
</dbReference>
<feature type="transmembrane region" description="Helical" evidence="6">
    <location>
        <begin position="395"/>
        <end position="415"/>
    </location>
</feature>
<evidence type="ECO:0000256" key="5">
    <source>
        <dbReference type="SAM" id="MobiDB-lite"/>
    </source>
</evidence>
<dbReference type="PANTHER" id="PTHR23502:SF7">
    <property type="entry name" value="DRUG_PROTON ANTIPORTER YHK8-RELATED"/>
    <property type="match status" value="1"/>
</dbReference>
<feature type="domain" description="Major facilitator superfamily (MFS) profile" evidence="7">
    <location>
        <begin position="82"/>
        <end position="514"/>
    </location>
</feature>
<accession>A0A1E4TU74</accession>
<feature type="transmembrane region" description="Helical" evidence="6">
    <location>
        <begin position="181"/>
        <end position="199"/>
    </location>
</feature>
<comment type="subcellular location">
    <subcellularLocation>
        <location evidence="1">Membrane</location>
        <topology evidence="1">Multi-pass membrane protein</topology>
    </subcellularLocation>
</comment>
<dbReference type="STRING" id="669874.A0A1E4TU74"/>
<feature type="transmembrane region" description="Helical" evidence="6">
    <location>
        <begin position="84"/>
        <end position="107"/>
    </location>
</feature>
<feature type="transmembrane region" description="Helical" evidence="6">
    <location>
        <begin position="320"/>
        <end position="342"/>
    </location>
</feature>
<sequence>MSSIIDLREEIEKTSSDSDLQIQEPREVGKQERNTYDQGNVPVYNPAEEIPSLAVFEGKDPNEVSFDGPNDLADPKNLSSIRKWIITLVISLSALCITMISSCWSMATDHIMEYFHIGHEVSILGISLYVFGFGFGPTFLSPISEYHGRRLTYVGGLFFVVCFQLIASFCDNIGGVLFSRFMTGFSGSAFLSVSSGTISDMFDKDQIGTAMVVYSIMPFLGPSLGPLISAAINSSIYFKWTFHVMLIFSGAVLVAVILLVPETYVPVLIKRKAIRLRKETGNEMLYAPLERTPLTLFQSTILSSKRPLLLLTRDPMMASLCFYSGLIMAIVYMFFVSFPYIFSEVYGFGIIGQGLSFMGLIVGIVFLLPSAPFLQKLYQMQVKRNNGKHEPEFRLPQVMIGSVFISIGLFILAWTSFPNCFWIGPLIGSVLYGFGTVLIFTGIFTYTVDAYRLFAASGMAANSLVRSVMAGVFPLFTLQMYEKLGIHWATTLLAFCATALIPMPFIFYKYGAYLRSRSPFGWTDVN</sequence>
<evidence type="ECO:0000256" key="6">
    <source>
        <dbReference type="SAM" id="Phobius"/>
    </source>
</evidence>
<keyword evidence="3 6" id="KW-1133">Transmembrane helix</keyword>
<feature type="transmembrane region" description="Helical" evidence="6">
    <location>
        <begin position="211"/>
        <end position="232"/>
    </location>
</feature>
<organism evidence="8 9">
    <name type="scientific">Pachysolen tannophilus NRRL Y-2460</name>
    <dbReference type="NCBI Taxonomy" id="669874"/>
    <lineage>
        <taxon>Eukaryota</taxon>
        <taxon>Fungi</taxon>
        <taxon>Dikarya</taxon>
        <taxon>Ascomycota</taxon>
        <taxon>Saccharomycotina</taxon>
        <taxon>Pichiomycetes</taxon>
        <taxon>Pachysolenaceae</taxon>
        <taxon>Pachysolen</taxon>
    </lineage>
</organism>
<dbReference type="Proteomes" id="UP000094236">
    <property type="component" value="Unassembled WGS sequence"/>
</dbReference>
<dbReference type="GO" id="GO:0022857">
    <property type="term" value="F:transmembrane transporter activity"/>
    <property type="evidence" value="ECO:0007669"/>
    <property type="project" value="InterPro"/>
</dbReference>
<evidence type="ECO:0000256" key="2">
    <source>
        <dbReference type="ARBA" id="ARBA00022692"/>
    </source>
</evidence>
<evidence type="ECO:0000256" key="1">
    <source>
        <dbReference type="ARBA" id="ARBA00004141"/>
    </source>
</evidence>
<feature type="region of interest" description="Disordered" evidence="5">
    <location>
        <begin position="11"/>
        <end position="43"/>
    </location>
</feature>
<dbReference type="AlphaFoldDB" id="A0A1E4TU74"/>
<name>A0A1E4TU74_PACTA</name>
<dbReference type="InterPro" id="IPR020846">
    <property type="entry name" value="MFS_dom"/>
</dbReference>
<keyword evidence="2 6" id="KW-0812">Transmembrane</keyword>
<feature type="transmembrane region" description="Helical" evidence="6">
    <location>
        <begin position="119"/>
        <end position="139"/>
    </location>
</feature>
<dbReference type="EMBL" id="KV454014">
    <property type="protein sequence ID" value="ODV95280.1"/>
    <property type="molecule type" value="Genomic_DNA"/>
</dbReference>
<evidence type="ECO:0000313" key="8">
    <source>
        <dbReference type="EMBL" id="ODV95280.1"/>
    </source>
</evidence>